<evidence type="ECO:0000313" key="6">
    <source>
        <dbReference type="Proteomes" id="UP000644548"/>
    </source>
</evidence>
<dbReference type="EMBL" id="BMQN01000015">
    <property type="protein sequence ID" value="GGS05479.1"/>
    <property type="molecule type" value="Genomic_DNA"/>
</dbReference>
<dbReference type="Gene3D" id="1.10.443.10">
    <property type="entry name" value="Intergrase catalytic core"/>
    <property type="match status" value="1"/>
</dbReference>
<keyword evidence="6" id="KW-1185">Reference proteome</keyword>
<gene>
    <name evidence="5" type="ORF">GCM10008960_34960</name>
</gene>
<evidence type="ECO:0000256" key="1">
    <source>
        <dbReference type="ARBA" id="ARBA00022908"/>
    </source>
</evidence>
<dbReference type="Pfam" id="PF02899">
    <property type="entry name" value="Phage_int_SAM_1"/>
    <property type="match status" value="1"/>
</dbReference>
<keyword evidence="1" id="KW-0229">DNA integration</keyword>
<dbReference type="Gene3D" id="1.10.150.130">
    <property type="match status" value="1"/>
</dbReference>
<feature type="domain" description="Tyr recombinase" evidence="4">
    <location>
        <begin position="158"/>
        <end position="323"/>
    </location>
</feature>
<evidence type="ECO:0000256" key="2">
    <source>
        <dbReference type="ARBA" id="ARBA00023125"/>
    </source>
</evidence>
<evidence type="ECO:0000256" key="3">
    <source>
        <dbReference type="ARBA" id="ARBA00023172"/>
    </source>
</evidence>
<dbReference type="Pfam" id="PF00589">
    <property type="entry name" value="Phage_integrase"/>
    <property type="match status" value="1"/>
</dbReference>
<dbReference type="PANTHER" id="PTHR30349">
    <property type="entry name" value="PHAGE INTEGRASE-RELATED"/>
    <property type="match status" value="1"/>
</dbReference>
<evidence type="ECO:0000259" key="4">
    <source>
        <dbReference type="PROSITE" id="PS51898"/>
    </source>
</evidence>
<dbReference type="SUPFAM" id="SSF56349">
    <property type="entry name" value="DNA breaking-rejoining enzymes"/>
    <property type="match status" value="1"/>
</dbReference>
<dbReference type="InterPro" id="IPR011010">
    <property type="entry name" value="DNA_brk_join_enz"/>
</dbReference>
<protein>
    <submittedName>
        <fullName evidence="5">Integrase</fullName>
    </submittedName>
</protein>
<keyword evidence="2" id="KW-0238">DNA-binding</keyword>
<dbReference type="PROSITE" id="PS51898">
    <property type="entry name" value="TYR_RECOMBINASE"/>
    <property type="match status" value="1"/>
</dbReference>
<dbReference type="InterPro" id="IPR013762">
    <property type="entry name" value="Integrase-like_cat_sf"/>
</dbReference>
<dbReference type="Proteomes" id="UP000644548">
    <property type="component" value="Unassembled WGS sequence"/>
</dbReference>
<name>A0ABQ2SAN5_9DEIO</name>
<comment type="caution">
    <text evidence="5">The sequence shown here is derived from an EMBL/GenBank/DDBJ whole genome shotgun (WGS) entry which is preliminary data.</text>
</comment>
<dbReference type="InterPro" id="IPR004107">
    <property type="entry name" value="Integrase_SAM-like_N"/>
</dbReference>
<reference evidence="6" key="1">
    <citation type="journal article" date="2019" name="Int. J. Syst. Evol. Microbiol.">
        <title>The Global Catalogue of Microorganisms (GCM) 10K type strain sequencing project: providing services to taxonomists for standard genome sequencing and annotation.</title>
        <authorList>
            <consortium name="The Broad Institute Genomics Platform"/>
            <consortium name="The Broad Institute Genome Sequencing Center for Infectious Disease"/>
            <person name="Wu L."/>
            <person name="Ma J."/>
        </authorList>
    </citation>
    <scope>NUCLEOTIDE SEQUENCE [LARGE SCALE GENOMIC DNA]</scope>
    <source>
        <strain evidence="6">JCM 31405</strain>
    </source>
</reference>
<evidence type="ECO:0000313" key="5">
    <source>
        <dbReference type="EMBL" id="GGS05479.1"/>
    </source>
</evidence>
<dbReference type="InterPro" id="IPR050090">
    <property type="entry name" value="Tyrosine_recombinase_XerCD"/>
</dbReference>
<keyword evidence="3" id="KW-0233">DNA recombination</keyword>
<organism evidence="5 6">
    <name type="scientific">Deinococcus sedimenti</name>
    <dbReference type="NCBI Taxonomy" id="1867090"/>
    <lineage>
        <taxon>Bacteria</taxon>
        <taxon>Thermotogati</taxon>
        <taxon>Deinococcota</taxon>
        <taxon>Deinococci</taxon>
        <taxon>Deinococcales</taxon>
        <taxon>Deinococcaceae</taxon>
        <taxon>Deinococcus</taxon>
    </lineage>
</organism>
<sequence>MPGVPALRSPLSLALFRSEAMAVSRHWVSLTPEERRRRALEAARDLDEAVLLDLLQAHRQLFGPAGARTSPQTQRTYTHGVRAFLGYVESSTGGLLRLTSDEAQLWIRLLEAKRAPSTVTVYLAAARALTAALRWAGAMKDDVFVDARPGRNPTAPWERRRPYSDSDFEKLLACADVQDRVLVLLGGHAGLRVAESTALVWADVDCGTRRLTVQRGKGGKRRRVTLSRRLVRALEDWRLLAPADEPRLLAYTTTRARQRLKVLAEKAGVPYLGTHALRHTAGTRLYKATHNLEDVARHLGHSGLETTRIYAKWDDQHLSDVVDEW</sequence>
<dbReference type="InterPro" id="IPR002104">
    <property type="entry name" value="Integrase_catalytic"/>
</dbReference>
<dbReference type="CDD" id="cd00397">
    <property type="entry name" value="DNA_BRE_C"/>
    <property type="match status" value="1"/>
</dbReference>
<proteinExistence type="predicted"/>
<dbReference type="PANTHER" id="PTHR30349:SF81">
    <property type="entry name" value="TYROSINE RECOMBINASE XERC"/>
    <property type="match status" value="1"/>
</dbReference>
<dbReference type="InterPro" id="IPR010998">
    <property type="entry name" value="Integrase_recombinase_N"/>
</dbReference>
<accession>A0ABQ2SAN5</accession>